<dbReference type="GeneID" id="92087396"/>
<dbReference type="RefSeq" id="XP_066720188.1">
    <property type="nucleotide sequence ID" value="XM_066854333.1"/>
</dbReference>
<organism evidence="2 3">
    <name type="scientific">Apiospora phragmitis</name>
    <dbReference type="NCBI Taxonomy" id="2905665"/>
    <lineage>
        <taxon>Eukaryota</taxon>
        <taxon>Fungi</taxon>
        <taxon>Dikarya</taxon>
        <taxon>Ascomycota</taxon>
        <taxon>Pezizomycotina</taxon>
        <taxon>Sordariomycetes</taxon>
        <taxon>Xylariomycetidae</taxon>
        <taxon>Amphisphaeriales</taxon>
        <taxon>Apiosporaceae</taxon>
        <taxon>Apiospora</taxon>
    </lineage>
</organism>
<gene>
    <name evidence="2" type="ORF">PG994_002924</name>
</gene>
<sequence length="96" mass="10370">MPARNSPDATEQETRFFYIVVKHRTFTPKRAVPRPIWSGLKQKFIPEPAVSTPGGPSAGKCKATNDDDHEAPSKRAKRAAPAAAAAEEQSLGQAEV</sequence>
<dbReference type="Proteomes" id="UP001480595">
    <property type="component" value="Unassembled WGS sequence"/>
</dbReference>
<dbReference type="EMBL" id="JAQQWL010000003">
    <property type="protein sequence ID" value="KAK8079117.1"/>
    <property type="molecule type" value="Genomic_DNA"/>
</dbReference>
<comment type="caution">
    <text evidence="2">The sequence shown here is derived from an EMBL/GenBank/DDBJ whole genome shotgun (WGS) entry which is preliminary data.</text>
</comment>
<evidence type="ECO:0000313" key="3">
    <source>
        <dbReference type="Proteomes" id="UP001480595"/>
    </source>
</evidence>
<evidence type="ECO:0000313" key="2">
    <source>
        <dbReference type="EMBL" id="KAK8079117.1"/>
    </source>
</evidence>
<feature type="region of interest" description="Disordered" evidence="1">
    <location>
        <begin position="46"/>
        <end position="96"/>
    </location>
</feature>
<keyword evidence="3" id="KW-1185">Reference proteome</keyword>
<reference evidence="2 3" key="1">
    <citation type="submission" date="2023-01" db="EMBL/GenBank/DDBJ databases">
        <title>Analysis of 21 Apiospora genomes using comparative genomics revels a genus with tremendous synthesis potential of carbohydrate active enzymes and secondary metabolites.</title>
        <authorList>
            <person name="Sorensen T."/>
        </authorList>
    </citation>
    <scope>NUCLEOTIDE SEQUENCE [LARGE SCALE GENOMIC DNA]</scope>
    <source>
        <strain evidence="2 3">CBS 135458</strain>
    </source>
</reference>
<accession>A0ABR1W7U7</accession>
<name>A0ABR1W7U7_9PEZI</name>
<proteinExistence type="predicted"/>
<feature type="compositionally biased region" description="Basic and acidic residues" evidence="1">
    <location>
        <begin position="63"/>
        <end position="73"/>
    </location>
</feature>
<evidence type="ECO:0000256" key="1">
    <source>
        <dbReference type="SAM" id="MobiDB-lite"/>
    </source>
</evidence>
<protein>
    <submittedName>
        <fullName evidence="2">Uncharacterized protein</fullName>
    </submittedName>
</protein>